<dbReference type="SUPFAM" id="SSF51182">
    <property type="entry name" value="RmlC-like cupins"/>
    <property type="match status" value="1"/>
</dbReference>
<dbReference type="GO" id="GO:0008198">
    <property type="term" value="F:ferrous iron binding"/>
    <property type="evidence" value="ECO:0007669"/>
    <property type="project" value="UniProtKB-ARBA"/>
</dbReference>
<feature type="binding site" evidence="11">
    <location>
        <position position="84"/>
    </location>
    <ligand>
        <name>Fe cation</name>
        <dbReference type="ChEBI" id="CHEBI:24875"/>
        <note>catalytic</note>
    </ligand>
</feature>
<dbReference type="AlphaFoldDB" id="T1JM54"/>
<comment type="catalytic activity">
    <reaction evidence="1 12">
        <text>L-cysteine + O2 = 3-sulfino-L-alanine + H(+)</text>
        <dbReference type="Rhea" id="RHEA:20441"/>
        <dbReference type="ChEBI" id="CHEBI:15378"/>
        <dbReference type="ChEBI" id="CHEBI:15379"/>
        <dbReference type="ChEBI" id="CHEBI:35235"/>
        <dbReference type="ChEBI" id="CHEBI:61085"/>
        <dbReference type="EC" id="1.13.11.20"/>
    </reaction>
</comment>
<name>T1JM54_STRMM</name>
<evidence type="ECO:0000256" key="10">
    <source>
        <dbReference type="PIRSR" id="PIRSR610300-50"/>
    </source>
</evidence>
<keyword evidence="9 11" id="KW-0408">Iron</keyword>
<evidence type="ECO:0000256" key="12">
    <source>
        <dbReference type="RuleBase" id="RU366010"/>
    </source>
</evidence>
<reference evidence="14" key="1">
    <citation type="submission" date="2011-05" db="EMBL/GenBank/DDBJ databases">
        <authorList>
            <person name="Richards S.R."/>
            <person name="Qu J."/>
            <person name="Jiang H."/>
            <person name="Jhangiani S.N."/>
            <person name="Agravi P."/>
            <person name="Goodspeed R."/>
            <person name="Gross S."/>
            <person name="Mandapat C."/>
            <person name="Jackson L."/>
            <person name="Mathew T."/>
            <person name="Pu L."/>
            <person name="Thornton R."/>
            <person name="Saada N."/>
            <person name="Wilczek-Boney K.B."/>
            <person name="Lee S."/>
            <person name="Kovar C."/>
            <person name="Wu Y."/>
            <person name="Scherer S.E."/>
            <person name="Worley K.C."/>
            <person name="Muzny D.M."/>
            <person name="Gibbs R."/>
        </authorList>
    </citation>
    <scope>NUCLEOTIDE SEQUENCE</scope>
    <source>
        <strain evidence="14">Brora</strain>
    </source>
</reference>
<evidence type="ECO:0000256" key="4">
    <source>
        <dbReference type="ARBA" id="ARBA00013133"/>
    </source>
</evidence>
<keyword evidence="14" id="KW-1185">Reference proteome</keyword>
<organism evidence="13 14">
    <name type="scientific">Strigamia maritima</name>
    <name type="common">European centipede</name>
    <name type="synonym">Geophilus maritimus</name>
    <dbReference type="NCBI Taxonomy" id="126957"/>
    <lineage>
        <taxon>Eukaryota</taxon>
        <taxon>Metazoa</taxon>
        <taxon>Ecdysozoa</taxon>
        <taxon>Arthropoda</taxon>
        <taxon>Myriapoda</taxon>
        <taxon>Chilopoda</taxon>
        <taxon>Pleurostigmophora</taxon>
        <taxon>Geophilomorpha</taxon>
        <taxon>Linotaeniidae</taxon>
        <taxon>Strigamia</taxon>
    </lineage>
</organism>
<keyword evidence="8 12" id="KW-0560">Oxidoreductase</keyword>
<proteinExistence type="inferred from homology"/>
<dbReference type="OMA" id="YTENQVT"/>
<dbReference type="InterPro" id="IPR014710">
    <property type="entry name" value="RmlC-like_jellyroll"/>
</dbReference>
<evidence type="ECO:0000256" key="11">
    <source>
        <dbReference type="PIRSR" id="PIRSR610300-51"/>
    </source>
</evidence>
<dbReference type="GO" id="GO:0042412">
    <property type="term" value="P:taurine biosynthetic process"/>
    <property type="evidence" value="ECO:0007669"/>
    <property type="project" value="UniProtKB-UniRule"/>
</dbReference>
<dbReference type="Pfam" id="PF05995">
    <property type="entry name" value="CDO_I"/>
    <property type="match status" value="1"/>
</dbReference>
<evidence type="ECO:0000256" key="7">
    <source>
        <dbReference type="ARBA" id="ARBA00022964"/>
    </source>
</evidence>
<keyword evidence="6 10" id="KW-0883">Thioether bond</keyword>
<keyword evidence="5 11" id="KW-0479">Metal-binding</keyword>
<dbReference type="PANTHER" id="PTHR12918:SF1">
    <property type="entry name" value="CYSTEINE DIOXYGENASE TYPE 1"/>
    <property type="match status" value="1"/>
</dbReference>
<dbReference type="eggNOG" id="KOG4064">
    <property type="taxonomic scope" value="Eukaryota"/>
</dbReference>
<dbReference type="EnsemblMetazoa" id="SMAR014934-RA">
    <property type="protein sequence ID" value="SMAR014934-PA"/>
    <property type="gene ID" value="SMAR014934"/>
</dbReference>
<evidence type="ECO:0000313" key="14">
    <source>
        <dbReference type="Proteomes" id="UP000014500"/>
    </source>
</evidence>
<comment type="similarity">
    <text evidence="3 12">Belongs to the cysteine dioxygenase family.</text>
</comment>
<dbReference type="EMBL" id="JH431734">
    <property type="status" value="NOT_ANNOTATED_CDS"/>
    <property type="molecule type" value="Genomic_DNA"/>
</dbReference>
<dbReference type="Proteomes" id="UP000014500">
    <property type="component" value="Unassembled WGS sequence"/>
</dbReference>
<accession>T1JM54</accession>
<evidence type="ECO:0000256" key="1">
    <source>
        <dbReference type="ARBA" id="ARBA00000629"/>
    </source>
</evidence>
<dbReference type="HOGENOM" id="CLU_079443_1_0_1"/>
<evidence type="ECO:0000256" key="3">
    <source>
        <dbReference type="ARBA" id="ARBA00006622"/>
    </source>
</evidence>
<evidence type="ECO:0000256" key="2">
    <source>
        <dbReference type="ARBA" id="ARBA00004759"/>
    </source>
</evidence>
<feature type="cross-link" description="3'-(S-cysteinyl)-tyrosine (Cys-Tyr)" evidence="10">
    <location>
        <begin position="89"/>
        <end position="156"/>
    </location>
</feature>
<dbReference type="PhylomeDB" id="T1JM54"/>
<dbReference type="Gene3D" id="2.60.120.10">
    <property type="entry name" value="Jelly Rolls"/>
    <property type="match status" value="1"/>
</dbReference>
<reference evidence="13" key="2">
    <citation type="submission" date="2015-02" db="UniProtKB">
        <authorList>
            <consortium name="EnsemblMetazoa"/>
        </authorList>
    </citation>
    <scope>IDENTIFICATION</scope>
</reference>
<dbReference type="EC" id="1.13.11.20" evidence="4 12"/>
<dbReference type="InterPro" id="IPR010300">
    <property type="entry name" value="CDO_1"/>
</dbReference>
<keyword evidence="7 12" id="KW-0223">Dioxygenase</keyword>
<dbReference type="PANTHER" id="PTHR12918">
    <property type="entry name" value="CYSTEINE DIOXYGENASE"/>
    <property type="match status" value="1"/>
</dbReference>
<protein>
    <recommendedName>
        <fullName evidence="4 12">Cysteine dioxygenase</fullName>
        <ecNumber evidence="4 12">1.13.11.20</ecNumber>
    </recommendedName>
</protein>
<feature type="binding site" evidence="11">
    <location>
        <position position="82"/>
    </location>
    <ligand>
        <name>Fe cation</name>
        <dbReference type="ChEBI" id="CHEBI:24875"/>
        <note>catalytic</note>
    </ligand>
</feature>
<evidence type="ECO:0000256" key="9">
    <source>
        <dbReference type="ARBA" id="ARBA00023004"/>
    </source>
</evidence>
<evidence type="ECO:0000256" key="6">
    <source>
        <dbReference type="ARBA" id="ARBA00022784"/>
    </source>
</evidence>
<evidence type="ECO:0000313" key="13">
    <source>
        <dbReference type="EnsemblMetazoa" id="SMAR014934-PA"/>
    </source>
</evidence>
<dbReference type="FunFam" id="2.60.120.10:FF:000045">
    <property type="entry name" value="Cysteine dioxygenase 1"/>
    <property type="match status" value="1"/>
</dbReference>
<feature type="binding site" evidence="11">
    <location>
        <position position="139"/>
    </location>
    <ligand>
        <name>Fe cation</name>
        <dbReference type="ChEBI" id="CHEBI:24875"/>
        <note>catalytic</note>
    </ligand>
</feature>
<dbReference type="InterPro" id="IPR011051">
    <property type="entry name" value="RmlC_Cupin_sf"/>
</dbReference>
<evidence type="ECO:0000256" key="5">
    <source>
        <dbReference type="ARBA" id="ARBA00022723"/>
    </source>
</evidence>
<dbReference type="UniPathway" id="UPA00012">
    <property type="reaction ID" value="UER00537"/>
</dbReference>
<comment type="pathway">
    <text evidence="2 12">Organosulfur biosynthesis; taurine biosynthesis; hypotaurine from L-cysteine: step 1/2.</text>
</comment>
<dbReference type="GO" id="GO:0017172">
    <property type="term" value="F:cysteine dioxygenase activity"/>
    <property type="evidence" value="ECO:0007669"/>
    <property type="project" value="UniProtKB-UniRule"/>
</dbReference>
<dbReference type="STRING" id="126957.T1JM54"/>
<comment type="cofactor">
    <cofactor evidence="12">
        <name>Fe cation</name>
        <dbReference type="ChEBI" id="CHEBI:24875"/>
    </cofactor>
    <text evidence="12">Binds 1 Fe cation per subunit.</text>
</comment>
<dbReference type="GO" id="GO:0019448">
    <property type="term" value="P:L-cysteine catabolic process"/>
    <property type="evidence" value="ECO:0007669"/>
    <property type="project" value="TreeGrafter"/>
</dbReference>
<evidence type="ECO:0000256" key="8">
    <source>
        <dbReference type="ARBA" id="ARBA00023002"/>
    </source>
</evidence>
<sequence>MPVVVNTLQELIRELHNAFSDDRVNVEYIHELMQSYKSNRQEWSHFAKFDRHRYTRNLVDEGNGKFNLMLLCWNEGQGSSIHDHSDAHCFMKMLEGELFEVRFPWPTESQSQDEELKSFAESRIGVNEVCYINDSMGLHRVENRNHSNTAVSLHLYCPPFEACNMFDQRTGRQTKCPVTFWSKFGHKTDLTTCRSVTKVKD</sequence>
<dbReference type="CDD" id="cd10548">
    <property type="entry name" value="cupin_CDO"/>
    <property type="match status" value="1"/>
</dbReference>